<reference evidence="1 2" key="1">
    <citation type="journal article" date="2019" name="Sci. Rep.">
        <title>Orb-weaving spider Araneus ventricosus genome elucidates the spidroin gene catalogue.</title>
        <authorList>
            <person name="Kono N."/>
            <person name="Nakamura H."/>
            <person name="Ohtoshi R."/>
            <person name="Moran D.A.P."/>
            <person name="Shinohara A."/>
            <person name="Yoshida Y."/>
            <person name="Fujiwara M."/>
            <person name="Mori M."/>
            <person name="Tomita M."/>
            <person name="Arakawa K."/>
        </authorList>
    </citation>
    <scope>NUCLEOTIDE SEQUENCE [LARGE SCALE GENOMIC DNA]</scope>
</reference>
<sequence>MEKQPSFVLKLSLEEMALRRVVVNLWNESDSLYTNQNFLIKVLGQPLLSNMKDKERWRDLLEGRVKVEVWNLVLPDSLKKKMMHLVRPIGYQILRWKISYKEFDAAIPEKLCWTFTGAVDNRRTAEKVVRLEKFDVVKRYELACSFCLDDYLPLLWEELPKEIKKDFCLRFDHSTAEVPLEVYWAYVLKGEKSLLDSVASKKFEQLDRFSSFHQCAFLSSARAGNKAATEYFFQQLTSEERDSSLIRAVYDVVAKRRDFCFGIRRFDIQENVSDTLCYLLTVVAPEQQIQVLKEHPYQVLRCFLDWPKQDLFLDIADLIRTFLPESDYGILINDITRDIKNAGYYFPNLIQKFFLLSPTEFRKHFVCALCSFFPEFLYDEDTETLKVFFRNVDPECRARLVLNSQFCRFLGDLILKGDWNLVKVCVREASLSKENKEKLKEGLLNEFRPRSREGKIIRSKRKLTRFFECLEETEVSASDK</sequence>
<gene>
    <name evidence="1" type="ORF">AVEN_136723_1</name>
</gene>
<dbReference type="AlphaFoldDB" id="A0A4Y2ESE1"/>
<protein>
    <submittedName>
        <fullName evidence="1">Uncharacterized protein</fullName>
    </submittedName>
</protein>
<comment type="caution">
    <text evidence="1">The sequence shown here is derived from an EMBL/GenBank/DDBJ whole genome shotgun (WGS) entry which is preliminary data.</text>
</comment>
<dbReference type="OrthoDB" id="6437663at2759"/>
<keyword evidence="2" id="KW-1185">Reference proteome</keyword>
<dbReference type="Proteomes" id="UP000499080">
    <property type="component" value="Unassembled WGS sequence"/>
</dbReference>
<organism evidence="1 2">
    <name type="scientific">Araneus ventricosus</name>
    <name type="common">Orbweaver spider</name>
    <name type="synonym">Epeira ventricosa</name>
    <dbReference type="NCBI Taxonomy" id="182803"/>
    <lineage>
        <taxon>Eukaryota</taxon>
        <taxon>Metazoa</taxon>
        <taxon>Ecdysozoa</taxon>
        <taxon>Arthropoda</taxon>
        <taxon>Chelicerata</taxon>
        <taxon>Arachnida</taxon>
        <taxon>Araneae</taxon>
        <taxon>Araneomorphae</taxon>
        <taxon>Entelegynae</taxon>
        <taxon>Araneoidea</taxon>
        <taxon>Araneidae</taxon>
        <taxon>Araneus</taxon>
    </lineage>
</organism>
<proteinExistence type="predicted"/>
<evidence type="ECO:0000313" key="1">
    <source>
        <dbReference type="EMBL" id="GBM32172.1"/>
    </source>
</evidence>
<accession>A0A4Y2ESE1</accession>
<evidence type="ECO:0000313" key="2">
    <source>
        <dbReference type="Proteomes" id="UP000499080"/>
    </source>
</evidence>
<name>A0A4Y2ESE1_ARAVE</name>
<dbReference type="EMBL" id="BGPR01000700">
    <property type="protein sequence ID" value="GBM32172.1"/>
    <property type="molecule type" value="Genomic_DNA"/>
</dbReference>